<dbReference type="AlphaFoldDB" id="A0A5E4GHB5"/>
<dbReference type="OMA" id="TILVGMQ"/>
<dbReference type="PANTHER" id="PTHR34674:SF1">
    <property type="entry name" value="PHOSPHATIDYLCHOLINE:DIACYLGLYCEROL CHOLINEPHOSPHOTRANSFERASE 1-RELATED"/>
    <property type="match status" value="1"/>
</dbReference>
<keyword evidence="1" id="KW-1133">Transmembrane helix</keyword>
<feature type="transmembrane region" description="Helical" evidence="1">
    <location>
        <begin position="115"/>
        <end position="133"/>
    </location>
</feature>
<evidence type="ECO:0000256" key="1">
    <source>
        <dbReference type="SAM" id="Phobius"/>
    </source>
</evidence>
<dbReference type="Proteomes" id="UP000327085">
    <property type="component" value="Chromosome 3"/>
</dbReference>
<protein>
    <submittedName>
        <fullName evidence="3">PREDICTED: phosphatidylcholine diacylglycerol</fullName>
    </submittedName>
</protein>
<keyword evidence="1" id="KW-0812">Transmembrane</keyword>
<keyword evidence="1" id="KW-0472">Membrane</keyword>
<dbReference type="PANTHER" id="PTHR34674">
    <property type="entry name" value="PHOSPHATIDYLCHOLINE:DIACYLGLYCEROL CHOLINEPHOSPHOTRANSFERASE 1-RELATED"/>
    <property type="match status" value="1"/>
</dbReference>
<dbReference type="Pfam" id="PF24788">
    <property type="entry name" value="AtPDCT1_2"/>
    <property type="match status" value="1"/>
</dbReference>
<evidence type="ECO:0000259" key="2">
    <source>
        <dbReference type="Pfam" id="PF24788"/>
    </source>
</evidence>
<sequence>MSSSSSSKKLHVYGGKASFMTWRLHDVLYVAKHHWIPCVFAMGLLFFGSVEFTLGMVPSSSPPFDVGFDTTRSLHLLLASKPKLNTFLAGFNTVFVGMQITYILWTWLVEGRPRATISALFMSTCRGILGYSTQLPLPQGFLGSGADFPVGNVSFFLFFSGHVAGCAIASLDMRRMQRWEMGCAIASLDMRRMQRWEMAWTFDALNVLQALRLLGTRGHYTIDLAVGVGAGFLFDSLAGKYEESKRSKAPTPNGTKEAFFL</sequence>
<feature type="transmembrane region" description="Helical" evidence="1">
    <location>
        <begin position="87"/>
        <end position="108"/>
    </location>
</feature>
<feature type="transmembrane region" description="Helical" evidence="1">
    <location>
        <begin position="153"/>
        <end position="171"/>
    </location>
</feature>
<name>A0A5E4GHB5_PRUDU</name>
<dbReference type="InParanoid" id="A0A5E4GHB5"/>
<dbReference type="GO" id="GO:0004142">
    <property type="term" value="F:diacylglycerol cholinephosphotransferase activity"/>
    <property type="evidence" value="ECO:0007669"/>
    <property type="project" value="TreeGrafter"/>
</dbReference>
<dbReference type="FunCoup" id="A0A5E4GHB5">
    <property type="interactions" value="584"/>
</dbReference>
<dbReference type="InterPro" id="IPR055311">
    <property type="entry name" value="PDCT1/2-like"/>
</dbReference>
<feature type="domain" description="AtPDCT1/2 transmembrane" evidence="2">
    <location>
        <begin position="64"/>
        <end position="184"/>
    </location>
</feature>
<reference evidence="4" key="1">
    <citation type="journal article" date="2020" name="Plant J.">
        <title>Transposons played a major role in the diversification between the closely related almond and peach genomes: results from the almond genome sequence.</title>
        <authorList>
            <person name="Alioto T."/>
            <person name="Alexiou K.G."/>
            <person name="Bardil A."/>
            <person name="Barteri F."/>
            <person name="Castanera R."/>
            <person name="Cruz F."/>
            <person name="Dhingra A."/>
            <person name="Duval H."/>
            <person name="Fernandez I Marti A."/>
            <person name="Frias L."/>
            <person name="Galan B."/>
            <person name="Garcia J.L."/>
            <person name="Howad W."/>
            <person name="Gomez-Garrido J."/>
            <person name="Gut M."/>
            <person name="Julca I."/>
            <person name="Morata J."/>
            <person name="Puigdomenech P."/>
            <person name="Ribeca P."/>
            <person name="Rubio Cabetas M.J."/>
            <person name="Vlasova A."/>
            <person name="Wirthensohn M."/>
            <person name="Garcia-Mas J."/>
            <person name="Gabaldon T."/>
            <person name="Casacuberta J.M."/>
            <person name="Arus P."/>
        </authorList>
    </citation>
    <scope>NUCLEOTIDE SEQUENCE [LARGE SCALE GENOMIC DNA]</scope>
    <source>
        <strain evidence="4">cv. Texas</strain>
    </source>
</reference>
<organism evidence="3 4">
    <name type="scientific">Prunus dulcis</name>
    <name type="common">Almond</name>
    <name type="synonym">Amygdalus dulcis</name>
    <dbReference type="NCBI Taxonomy" id="3755"/>
    <lineage>
        <taxon>Eukaryota</taxon>
        <taxon>Viridiplantae</taxon>
        <taxon>Streptophyta</taxon>
        <taxon>Embryophyta</taxon>
        <taxon>Tracheophyta</taxon>
        <taxon>Spermatophyta</taxon>
        <taxon>Magnoliopsida</taxon>
        <taxon>eudicotyledons</taxon>
        <taxon>Gunneridae</taxon>
        <taxon>Pentapetalae</taxon>
        <taxon>rosids</taxon>
        <taxon>fabids</taxon>
        <taxon>Rosales</taxon>
        <taxon>Rosaceae</taxon>
        <taxon>Amygdaloideae</taxon>
        <taxon>Amygdaleae</taxon>
        <taxon>Prunus</taxon>
    </lineage>
</organism>
<dbReference type="EMBL" id="CABIKO010000734">
    <property type="protein sequence ID" value="VVA39076.1"/>
    <property type="molecule type" value="Genomic_DNA"/>
</dbReference>
<gene>
    <name evidence="3" type="ORF">ALMOND_2B015795</name>
</gene>
<proteinExistence type="predicted"/>
<evidence type="ECO:0000313" key="4">
    <source>
        <dbReference type="Proteomes" id="UP000327085"/>
    </source>
</evidence>
<evidence type="ECO:0000313" key="3">
    <source>
        <dbReference type="EMBL" id="VVA39076.1"/>
    </source>
</evidence>
<feature type="transmembrane region" description="Helical" evidence="1">
    <location>
        <begin position="35"/>
        <end position="57"/>
    </location>
</feature>
<dbReference type="Gramene" id="VVA39076">
    <property type="protein sequence ID" value="VVA39076"/>
    <property type="gene ID" value="Prudul26B015795"/>
</dbReference>
<accession>A0A5E4GHB5</accession>
<dbReference type="InterPro" id="IPR056361">
    <property type="entry name" value="AtPDCT1_2_TM_dom"/>
</dbReference>